<evidence type="ECO:0000313" key="1">
    <source>
        <dbReference type="EMBL" id="VYT71517.1"/>
    </source>
</evidence>
<organism evidence="1">
    <name type="scientific">Streptococcus lutetiensis</name>
    <dbReference type="NCBI Taxonomy" id="150055"/>
    <lineage>
        <taxon>Bacteria</taxon>
        <taxon>Bacillati</taxon>
        <taxon>Bacillota</taxon>
        <taxon>Bacilli</taxon>
        <taxon>Lactobacillales</taxon>
        <taxon>Streptococcaceae</taxon>
        <taxon>Streptococcus</taxon>
    </lineage>
</organism>
<dbReference type="EMBL" id="CACRUI010000003">
    <property type="protein sequence ID" value="VYT71517.1"/>
    <property type="molecule type" value="Genomic_DNA"/>
</dbReference>
<dbReference type="AlphaFoldDB" id="A0A6N2Z083"/>
<accession>A0A6N2Z083</accession>
<proteinExistence type="predicted"/>
<reference evidence="1" key="1">
    <citation type="submission" date="2019-11" db="EMBL/GenBank/DDBJ databases">
        <authorList>
            <person name="Feng L."/>
        </authorList>
    </citation>
    <scope>NUCLEOTIDE SEQUENCE</scope>
    <source>
        <strain evidence="1">SLutetiensisLFYP71</strain>
    </source>
</reference>
<gene>
    <name evidence="1" type="ORF">SLLFYP71_00505</name>
</gene>
<name>A0A6N2Z083_9STRE</name>
<sequence>MNELLIKQFEQNYYNYSKEIRNMLLKLDTEALIAKLARDSKMYQLKKLVF</sequence>
<protein>
    <submittedName>
        <fullName evidence="1">Uncharacterized protein</fullName>
    </submittedName>
</protein>